<dbReference type="PATRIC" id="fig|999432.5.peg.441"/>
<keyword evidence="2 7" id="KW-0812">Transmembrane</keyword>
<dbReference type="GO" id="GO:0005524">
    <property type="term" value="F:ATP binding"/>
    <property type="evidence" value="ECO:0007669"/>
    <property type="project" value="UniProtKB-KW"/>
</dbReference>
<evidence type="ECO:0000256" key="5">
    <source>
        <dbReference type="ARBA" id="ARBA00022989"/>
    </source>
</evidence>
<dbReference type="GO" id="GO:0015421">
    <property type="term" value="F:ABC-type oligopeptide transporter activity"/>
    <property type="evidence" value="ECO:0007669"/>
    <property type="project" value="TreeGrafter"/>
</dbReference>
<dbReference type="Proteomes" id="UP000011705">
    <property type="component" value="Chromosome"/>
</dbReference>
<gene>
    <name evidence="10" type="ORF">HMPREF9726_00427</name>
</gene>
<keyword evidence="3" id="KW-0547">Nucleotide-binding</keyword>
<dbReference type="PROSITE" id="PS50929">
    <property type="entry name" value="ABC_TM1F"/>
    <property type="match status" value="1"/>
</dbReference>
<name>A0A0E2E8R6_TREDN</name>
<evidence type="ECO:0000256" key="4">
    <source>
        <dbReference type="ARBA" id="ARBA00022840"/>
    </source>
</evidence>
<dbReference type="InterPro" id="IPR003593">
    <property type="entry name" value="AAA+_ATPase"/>
</dbReference>
<dbReference type="InterPro" id="IPR036640">
    <property type="entry name" value="ABC1_TM_sf"/>
</dbReference>
<dbReference type="Pfam" id="PF00005">
    <property type="entry name" value="ABC_tran"/>
    <property type="match status" value="1"/>
</dbReference>
<comment type="caution">
    <text evidence="10">The sequence shown here is derived from an EMBL/GenBank/DDBJ whole genome shotgun (WGS) entry which is preliminary data.</text>
</comment>
<keyword evidence="6 7" id="KW-0472">Membrane</keyword>
<feature type="domain" description="ABC transporter" evidence="8">
    <location>
        <begin position="339"/>
        <end position="567"/>
    </location>
</feature>
<protein>
    <recommendedName>
        <fullName evidence="11">ABC transporter domain-containing protein</fullName>
    </recommendedName>
</protein>
<dbReference type="GO" id="GO:0016887">
    <property type="term" value="F:ATP hydrolysis activity"/>
    <property type="evidence" value="ECO:0007669"/>
    <property type="project" value="InterPro"/>
</dbReference>
<dbReference type="InterPro" id="IPR003439">
    <property type="entry name" value="ABC_transporter-like_ATP-bd"/>
</dbReference>
<dbReference type="InterPro" id="IPR027417">
    <property type="entry name" value="P-loop_NTPase"/>
</dbReference>
<organism evidence="10">
    <name type="scientific">Treponema denticola H-22</name>
    <dbReference type="NCBI Taxonomy" id="999432"/>
    <lineage>
        <taxon>Bacteria</taxon>
        <taxon>Pseudomonadati</taxon>
        <taxon>Spirochaetota</taxon>
        <taxon>Spirochaetia</taxon>
        <taxon>Spirochaetales</taxon>
        <taxon>Treponemataceae</taxon>
        <taxon>Treponema</taxon>
    </lineage>
</organism>
<feature type="transmembrane region" description="Helical" evidence="7">
    <location>
        <begin position="61"/>
        <end position="81"/>
    </location>
</feature>
<dbReference type="Gene3D" id="3.40.50.300">
    <property type="entry name" value="P-loop containing nucleotide triphosphate hydrolases"/>
    <property type="match status" value="1"/>
</dbReference>
<feature type="domain" description="ABC transmembrane type-1" evidence="9">
    <location>
        <begin position="27"/>
        <end position="307"/>
    </location>
</feature>
<proteinExistence type="predicted"/>
<evidence type="ECO:0000256" key="3">
    <source>
        <dbReference type="ARBA" id="ARBA00022741"/>
    </source>
</evidence>
<keyword evidence="5 7" id="KW-1133">Transmembrane helix</keyword>
<evidence type="ECO:0000256" key="1">
    <source>
        <dbReference type="ARBA" id="ARBA00004651"/>
    </source>
</evidence>
<evidence type="ECO:0000259" key="9">
    <source>
        <dbReference type="PROSITE" id="PS50929"/>
    </source>
</evidence>
<comment type="subcellular location">
    <subcellularLocation>
        <location evidence="1">Cell membrane</location>
        <topology evidence="1">Multi-pass membrane protein</topology>
    </subcellularLocation>
</comment>
<dbReference type="SUPFAM" id="SSF90123">
    <property type="entry name" value="ABC transporter transmembrane region"/>
    <property type="match status" value="1"/>
</dbReference>
<dbReference type="HOGENOM" id="CLU_000604_84_3_12"/>
<dbReference type="AlphaFoldDB" id="A0A0E2E8R6"/>
<dbReference type="RefSeq" id="WP_002683058.1">
    <property type="nucleotide sequence ID" value="NZ_CM001795.1"/>
</dbReference>
<dbReference type="InterPro" id="IPR039421">
    <property type="entry name" value="Type_1_exporter"/>
</dbReference>
<feature type="transmembrane region" description="Helical" evidence="7">
    <location>
        <begin position="21"/>
        <end position="41"/>
    </location>
</feature>
<dbReference type="PANTHER" id="PTHR43394:SF1">
    <property type="entry name" value="ATP-BINDING CASSETTE SUB-FAMILY B MEMBER 10, MITOCHONDRIAL"/>
    <property type="match status" value="1"/>
</dbReference>
<evidence type="ECO:0000256" key="6">
    <source>
        <dbReference type="ARBA" id="ARBA00023136"/>
    </source>
</evidence>
<reference evidence="10" key="1">
    <citation type="submission" date="2012-01" db="EMBL/GenBank/DDBJ databases">
        <title>The Genome Sequence of Treponema denticola H-22.</title>
        <authorList>
            <consortium name="The Broad Institute Genome Sequencing Platform"/>
            <person name="Earl A."/>
            <person name="Ward D."/>
            <person name="Feldgarden M."/>
            <person name="Gevers D."/>
            <person name="Blanton J.M."/>
            <person name="Fenno C.J."/>
            <person name="Baranova O.V."/>
            <person name="Mathney J."/>
            <person name="Dewhirst F.E."/>
            <person name="Izard J."/>
            <person name="Young S.K."/>
            <person name="Zeng Q."/>
            <person name="Gargeya S."/>
            <person name="Fitzgerald M."/>
            <person name="Haas B."/>
            <person name="Abouelleil A."/>
            <person name="Alvarado L."/>
            <person name="Arachchi H.M."/>
            <person name="Berlin A."/>
            <person name="Chapman S.B."/>
            <person name="Gearin G."/>
            <person name="Goldberg J."/>
            <person name="Griggs A."/>
            <person name="Gujja S."/>
            <person name="Hansen M."/>
            <person name="Heiman D."/>
            <person name="Howarth C."/>
            <person name="Larimer J."/>
            <person name="Lui A."/>
            <person name="MacDonald P.J.P."/>
            <person name="McCowen C."/>
            <person name="Montmayeur A."/>
            <person name="Murphy C."/>
            <person name="Neiman D."/>
            <person name="Pearson M."/>
            <person name="Priest M."/>
            <person name="Roberts A."/>
            <person name="Saif S."/>
            <person name="Shea T."/>
            <person name="Sisk P."/>
            <person name="Stolte C."/>
            <person name="Sykes S."/>
            <person name="Wortman J."/>
            <person name="Nusbaum C."/>
            <person name="Birren B."/>
        </authorList>
    </citation>
    <scope>NUCLEOTIDE SEQUENCE [LARGE SCALE GENOMIC DNA]</scope>
    <source>
        <strain evidence="10">H-22</strain>
    </source>
</reference>
<accession>A0A0E2E8R6</accession>
<dbReference type="PANTHER" id="PTHR43394">
    <property type="entry name" value="ATP-DEPENDENT PERMEASE MDL1, MITOCHONDRIAL"/>
    <property type="match status" value="1"/>
</dbReference>
<evidence type="ECO:0008006" key="11">
    <source>
        <dbReference type="Google" id="ProtNLM"/>
    </source>
</evidence>
<dbReference type="InterPro" id="IPR011527">
    <property type="entry name" value="ABC1_TM_dom"/>
</dbReference>
<feature type="transmembrane region" description="Helical" evidence="7">
    <location>
        <begin position="162"/>
        <end position="180"/>
    </location>
</feature>
<dbReference type="Pfam" id="PF00664">
    <property type="entry name" value="ABC_membrane"/>
    <property type="match status" value="1"/>
</dbReference>
<dbReference type="SUPFAM" id="SSF52540">
    <property type="entry name" value="P-loop containing nucleoside triphosphate hydrolases"/>
    <property type="match status" value="1"/>
</dbReference>
<sequence length="568" mass="64205">MIMTPHKSFISYFKKFLFKHKVLFASLCLFFFSHIGLTLYIPQLFQKFIDGVSGGLGTKSILVIALFYLGFVFFVEVLNTFRNFFMQKLSWSLTKALRSDMLKNLLQLDMTFYHNNPVGELVECVEGDILILSNNISTFVLDIISNIIILLGILIIVFFNSVLLGCIFVLCSVISIIMMLRQSKKDTSSLETVRKNMAEVNALVTETITGREELHSLNAKGKILANSDSLHDTSFKNEKKFYRLFTFTMMLNQAITFIEKSCLVVLLFYLLKDAKLSLGQTFMLYNYFVLLEWPLEMLAQNATTFQGLGARINRVFKLYIEKPHISFGNKTLDDKTYSVEFKNVSFAYDERDLILDNLSFKINAGDHCALQGRTGSGKSTLVKLLLKLYEPQSGEILLNGVPLNEFSQKSLAENIGYVSQSIVLFYASIRDNIRMFDQSISDEQIKEALKKSGMYEKIMALPGGLDYICEDGAANFSGGETQLLACARLFLKQSKIIILDESTAKLDNTEQEKIQLAFNELIENKTAIIIAHRTETLEKTNVKFLLENGKLSQGEKAILSEGGANETN</sequence>
<dbReference type="GO" id="GO:0005886">
    <property type="term" value="C:plasma membrane"/>
    <property type="evidence" value="ECO:0007669"/>
    <property type="project" value="UniProtKB-SubCell"/>
</dbReference>
<dbReference type="CDD" id="cd07346">
    <property type="entry name" value="ABC_6TM_exporters"/>
    <property type="match status" value="1"/>
</dbReference>
<dbReference type="PROSITE" id="PS50893">
    <property type="entry name" value="ABC_TRANSPORTER_2"/>
    <property type="match status" value="1"/>
</dbReference>
<dbReference type="SMART" id="SM00382">
    <property type="entry name" value="AAA"/>
    <property type="match status" value="1"/>
</dbReference>
<evidence type="ECO:0000259" key="8">
    <source>
        <dbReference type="PROSITE" id="PS50893"/>
    </source>
</evidence>
<keyword evidence="4" id="KW-0067">ATP-binding</keyword>
<dbReference type="EMBL" id="AGDV01000001">
    <property type="protein sequence ID" value="EMB36235.1"/>
    <property type="molecule type" value="Genomic_DNA"/>
</dbReference>
<evidence type="ECO:0000313" key="10">
    <source>
        <dbReference type="EMBL" id="EMB36235.1"/>
    </source>
</evidence>
<evidence type="ECO:0000256" key="7">
    <source>
        <dbReference type="SAM" id="Phobius"/>
    </source>
</evidence>
<dbReference type="Gene3D" id="1.20.1560.10">
    <property type="entry name" value="ABC transporter type 1, transmembrane domain"/>
    <property type="match status" value="1"/>
</dbReference>
<evidence type="ECO:0000256" key="2">
    <source>
        <dbReference type="ARBA" id="ARBA00022692"/>
    </source>
</evidence>